<evidence type="ECO:0000256" key="1">
    <source>
        <dbReference type="SAM" id="Phobius"/>
    </source>
</evidence>
<evidence type="ECO:0008006" key="4">
    <source>
        <dbReference type="Google" id="ProtNLM"/>
    </source>
</evidence>
<evidence type="ECO:0000313" key="2">
    <source>
        <dbReference type="EMBL" id="OGI64378.1"/>
    </source>
</evidence>
<name>A0A1F6V441_9PROT</name>
<dbReference type="PANTHER" id="PTHR35531">
    <property type="entry name" value="INNER MEMBRANE PROTEIN YBCI-RELATED"/>
    <property type="match status" value="1"/>
</dbReference>
<dbReference type="Pfam" id="PF04307">
    <property type="entry name" value="YdjM"/>
    <property type="match status" value="1"/>
</dbReference>
<feature type="transmembrane region" description="Helical" evidence="1">
    <location>
        <begin position="63"/>
        <end position="82"/>
    </location>
</feature>
<reference evidence="2 3" key="1">
    <citation type="journal article" date="2016" name="Nat. Commun.">
        <title>Thousands of microbial genomes shed light on interconnected biogeochemical processes in an aquifer system.</title>
        <authorList>
            <person name="Anantharaman K."/>
            <person name="Brown C.T."/>
            <person name="Hug L.A."/>
            <person name="Sharon I."/>
            <person name="Castelle C.J."/>
            <person name="Probst A.J."/>
            <person name="Thomas B.C."/>
            <person name="Singh A."/>
            <person name="Wilkins M.J."/>
            <person name="Karaoz U."/>
            <person name="Brodie E.L."/>
            <person name="Williams K.H."/>
            <person name="Hubbard S.S."/>
            <person name="Banfield J.F."/>
        </authorList>
    </citation>
    <scope>NUCLEOTIDE SEQUENCE [LARGE SCALE GENOMIC DNA]</scope>
</reference>
<protein>
    <recommendedName>
        <fullName evidence="4">Metal-dependent hydrolase</fullName>
    </recommendedName>
</protein>
<feature type="transmembrane region" description="Helical" evidence="1">
    <location>
        <begin position="88"/>
        <end position="116"/>
    </location>
</feature>
<proteinExistence type="predicted"/>
<evidence type="ECO:0000313" key="3">
    <source>
        <dbReference type="Proteomes" id="UP000179076"/>
    </source>
</evidence>
<feature type="transmembrane region" description="Helical" evidence="1">
    <location>
        <begin position="153"/>
        <end position="170"/>
    </location>
</feature>
<dbReference type="InterPro" id="IPR007404">
    <property type="entry name" value="YdjM-like"/>
</dbReference>
<sequence>MPTILSHPAVPLAIGMGLGARVIPPRLLIAGMVVSVIPDIDVVSFAFDVSYGSPYGHRGFTHSPFFAAAVALLGTVAARTLHASAQTAFWFLFIAMASHGVLDAGTDGGLGIAFLWPWLDDRFFAPLQVIAVAPIGLSRFMSDRGLYVLLSELYWVWVPCALLAGVLALARRTFSRAHSGRHNV</sequence>
<comment type="caution">
    <text evidence="2">The sequence shown here is derived from an EMBL/GenBank/DDBJ whole genome shotgun (WGS) entry which is preliminary data.</text>
</comment>
<organism evidence="2 3">
    <name type="scientific">Candidatus Muproteobacteria bacterium RBG_16_60_9</name>
    <dbReference type="NCBI Taxonomy" id="1817755"/>
    <lineage>
        <taxon>Bacteria</taxon>
        <taxon>Pseudomonadati</taxon>
        <taxon>Pseudomonadota</taxon>
        <taxon>Candidatus Muproteobacteria</taxon>
    </lineage>
</organism>
<dbReference type="PANTHER" id="PTHR35531:SF1">
    <property type="entry name" value="INNER MEMBRANE PROTEIN YBCI-RELATED"/>
    <property type="match status" value="1"/>
</dbReference>
<keyword evidence="1" id="KW-0812">Transmembrane</keyword>
<gene>
    <name evidence="2" type="ORF">A2W18_12885</name>
</gene>
<keyword evidence="1" id="KW-0472">Membrane</keyword>
<accession>A0A1F6V441</accession>
<keyword evidence="1" id="KW-1133">Transmembrane helix</keyword>
<dbReference type="AlphaFoldDB" id="A0A1F6V441"/>
<dbReference type="EMBL" id="MFSP01000136">
    <property type="protein sequence ID" value="OGI64378.1"/>
    <property type="molecule type" value="Genomic_DNA"/>
</dbReference>
<dbReference type="Proteomes" id="UP000179076">
    <property type="component" value="Unassembled WGS sequence"/>
</dbReference>